<dbReference type="Proteomes" id="UP001153620">
    <property type="component" value="Chromosome 1"/>
</dbReference>
<evidence type="ECO:0000256" key="4">
    <source>
        <dbReference type="ARBA" id="ARBA00035269"/>
    </source>
</evidence>
<protein>
    <recommendedName>
        <fullName evidence="4">Large ribosomal subunit protein bL28m</fullName>
    </recommendedName>
    <alternativeName>
        <fullName evidence="5">39S ribosomal protein L28, mitochondrial</fullName>
    </alternativeName>
</protein>
<evidence type="ECO:0000313" key="7">
    <source>
        <dbReference type="Proteomes" id="UP001153620"/>
    </source>
</evidence>
<comment type="similarity">
    <text evidence="1">Belongs to the bacterial ribosomal protein bL28 family.</text>
</comment>
<dbReference type="PANTHER" id="PTHR13528:SF2">
    <property type="entry name" value="LARGE RIBOSOMAL SUBUNIT PROTEIN BL28M"/>
    <property type="match status" value="1"/>
</dbReference>
<organism evidence="6 7">
    <name type="scientific">Chironomus riparius</name>
    <dbReference type="NCBI Taxonomy" id="315576"/>
    <lineage>
        <taxon>Eukaryota</taxon>
        <taxon>Metazoa</taxon>
        <taxon>Ecdysozoa</taxon>
        <taxon>Arthropoda</taxon>
        <taxon>Hexapoda</taxon>
        <taxon>Insecta</taxon>
        <taxon>Pterygota</taxon>
        <taxon>Neoptera</taxon>
        <taxon>Endopterygota</taxon>
        <taxon>Diptera</taxon>
        <taxon>Nematocera</taxon>
        <taxon>Chironomoidea</taxon>
        <taxon>Chironomidae</taxon>
        <taxon>Chironominae</taxon>
        <taxon>Chironomus</taxon>
    </lineage>
</organism>
<proteinExistence type="inferred from homology"/>
<dbReference type="AlphaFoldDB" id="A0A9N9RIX3"/>
<dbReference type="GO" id="GO:0005762">
    <property type="term" value="C:mitochondrial large ribosomal subunit"/>
    <property type="evidence" value="ECO:0007669"/>
    <property type="project" value="TreeGrafter"/>
</dbReference>
<dbReference type="InterPro" id="IPR026569">
    <property type="entry name" value="Ribosomal_bL28"/>
</dbReference>
<gene>
    <name evidence="6" type="ORF">CHIRRI_LOCUS1908</name>
</gene>
<dbReference type="SUPFAM" id="SSF143800">
    <property type="entry name" value="L28p-like"/>
    <property type="match status" value="1"/>
</dbReference>
<name>A0A9N9RIX3_9DIPT</name>
<dbReference type="OrthoDB" id="361870at2759"/>
<keyword evidence="2" id="KW-0689">Ribosomal protein</keyword>
<sequence length="278" mass="32685">MASATKQGAAMLRGFVRKTRFDTGLGAELPPAYRKFWKEWKEQQPAAVHYVPKEGMFERKEETGEVHPVQNVPLPLKSVDEENYGLWGGEAIIQGFTKKKLMSHRVPRFWVPTLKRSVVRSEILDEFFSVTVTERTIRLIFEYRGLDHYLLMSPACDLRSVLALKIKRRILQDIVKGIPAWQINPEKQKELMKEYRKYLDQYTAEEIDWYGLTWMEAINKRRNEINAENPTVPHKIIFRQKLIEQLREAGIKEVTGEMEDTKDTSWLKRLNPFAKKEF</sequence>
<evidence type="ECO:0000256" key="3">
    <source>
        <dbReference type="ARBA" id="ARBA00023274"/>
    </source>
</evidence>
<accession>A0A9N9RIX3</accession>
<reference evidence="6" key="1">
    <citation type="submission" date="2022-01" db="EMBL/GenBank/DDBJ databases">
        <authorList>
            <person name="King R."/>
        </authorList>
    </citation>
    <scope>NUCLEOTIDE SEQUENCE</scope>
</reference>
<dbReference type="PANTHER" id="PTHR13528">
    <property type="entry name" value="39S RIBOSOMAL PROTEIN L28, MITOCHONDRIAL"/>
    <property type="match status" value="1"/>
</dbReference>
<keyword evidence="7" id="KW-1185">Reference proteome</keyword>
<evidence type="ECO:0000256" key="5">
    <source>
        <dbReference type="ARBA" id="ARBA00035538"/>
    </source>
</evidence>
<dbReference type="EMBL" id="OU895877">
    <property type="protein sequence ID" value="CAG9798933.1"/>
    <property type="molecule type" value="Genomic_DNA"/>
</dbReference>
<dbReference type="InterPro" id="IPR034704">
    <property type="entry name" value="Ribosomal_bL28/bL31-like_sf"/>
</dbReference>
<evidence type="ECO:0000256" key="1">
    <source>
        <dbReference type="ARBA" id="ARBA00008760"/>
    </source>
</evidence>
<reference evidence="6" key="2">
    <citation type="submission" date="2022-10" db="EMBL/GenBank/DDBJ databases">
        <authorList>
            <consortium name="ENA_rothamsted_submissions"/>
            <consortium name="culmorum"/>
            <person name="King R."/>
        </authorList>
    </citation>
    <scope>NUCLEOTIDE SEQUENCE</scope>
</reference>
<keyword evidence="3" id="KW-0687">Ribonucleoprotein</keyword>
<dbReference type="GO" id="GO:0003735">
    <property type="term" value="F:structural constituent of ribosome"/>
    <property type="evidence" value="ECO:0007669"/>
    <property type="project" value="InterPro"/>
</dbReference>
<evidence type="ECO:0000313" key="6">
    <source>
        <dbReference type="EMBL" id="CAG9798933.1"/>
    </source>
</evidence>
<evidence type="ECO:0000256" key="2">
    <source>
        <dbReference type="ARBA" id="ARBA00022980"/>
    </source>
</evidence>